<keyword evidence="8" id="KW-1185">Reference proteome</keyword>
<keyword evidence="4" id="KW-0812">Transmembrane</keyword>
<dbReference type="SUPFAM" id="SSF55874">
    <property type="entry name" value="ATPase domain of HSP90 chaperone/DNA topoisomerase II/histidine kinase"/>
    <property type="match status" value="1"/>
</dbReference>
<dbReference type="EMBL" id="JAXCEH010000014">
    <property type="protein sequence ID" value="MFA1556176.1"/>
    <property type="molecule type" value="Genomic_DNA"/>
</dbReference>
<keyword evidence="4" id="KW-0472">Membrane</keyword>
<comment type="caution">
    <text evidence="7">The sequence shown here is derived from an EMBL/GenBank/DDBJ whole genome shotgun (WGS) entry which is preliminary data.</text>
</comment>
<keyword evidence="2" id="KW-0418">Kinase</keyword>
<feature type="transmembrane region" description="Helical" evidence="4">
    <location>
        <begin position="118"/>
        <end position="134"/>
    </location>
</feature>
<protein>
    <submittedName>
        <fullName evidence="7">PspC domain-containing protein</fullName>
    </submittedName>
</protein>
<keyword evidence="3" id="KW-0902">Two-component regulatory system</keyword>
<feature type="transmembrane region" description="Helical" evidence="4">
    <location>
        <begin position="48"/>
        <end position="71"/>
    </location>
</feature>
<dbReference type="PANTHER" id="PTHR24421:SF61">
    <property type="entry name" value="OXYGEN SENSOR HISTIDINE KINASE NREB"/>
    <property type="match status" value="1"/>
</dbReference>
<evidence type="ECO:0000313" key="7">
    <source>
        <dbReference type="EMBL" id="MFA1556176.1"/>
    </source>
</evidence>
<feature type="domain" description="Histidine kinase/HSP90-like ATPase" evidence="5">
    <location>
        <begin position="314"/>
        <end position="399"/>
    </location>
</feature>
<feature type="transmembrane region" description="Helical" evidence="4">
    <location>
        <begin position="184"/>
        <end position="206"/>
    </location>
</feature>
<dbReference type="RefSeq" id="WP_371942886.1">
    <property type="nucleotide sequence ID" value="NZ_JAXCEH010000014.1"/>
</dbReference>
<evidence type="ECO:0000256" key="3">
    <source>
        <dbReference type="ARBA" id="ARBA00023012"/>
    </source>
</evidence>
<keyword evidence="4" id="KW-1133">Transmembrane helix</keyword>
<name>A0ABV4QZW4_9ACTN</name>
<dbReference type="PANTHER" id="PTHR24421">
    <property type="entry name" value="NITRATE/NITRITE SENSOR PROTEIN NARX-RELATED"/>
    <property type="match status" value="1"/>
</dbReference>
<evidence type="ECO:0000259" key="5">
    <source>
        <dbReference type="Pfam" id="PF02518"/>
    </source>
</evidence>
<evidence type="ECO:0000256" key="2">
    <source>
        <dbReference type="ARBA" id="ARBA00022777"/>
    </source>
</evidence>
<feature type="transmembrane region" description="Helical" evidence="4">
    <location>
        <begin position="154"/>
        <end position="172"/>
    </location>
</feature>
<dbReference type="Pfam" id="PF04024">
    <property type="entry name" value="PspC"/>
    <property type="match status" value="1"/>
</dbReference>
<evidence type="ECO:0000313" key="8">
    <source>
        <dbReference type="Proteomes" id="UP001569904"/>
    </source>
</evidence>
<dbReference type="Proteomes" id="UP001569904">
    <property type="component" value="Unassembled WGS sequence"/>
</dbReference>
<dbReference type="Pfam" id="PF02518">
    <property type="entry name" value="HATPase_c"/>
    <property type="match status" value="1"/>
</dbReference>
<dbReference type="CDD" id="cd16917">
    <property type="entry name" value="HATPase_UhpB-NarQ-NarX-like"/>
    <property type="match status" value="1"/>
</dbReference>
<feature type="transmembrane region" description="Helical" evidence="4">
    <location>
        <begin position="92"/>
        <end position="112"/>
    </location>
</feature>
<feature type="domain" description="Phage shock protein PspC N-terminal" evidence="6">
    <location>
        <begin position="19"/>
        <end position="73"/>
    </location>
</feature>
<dbReference type="Gene3D" id="3.30.565.10">
    <property type="entry name" value="Histidine kinase-like ATPase, C-terminal domain"/>
    <property type="match status" value="1"/>
</dbReference>
<organism evidence="7 8">
    <name type="scientific">Actinomadura chokoriensis</name>
    <dbReference type="NCBI Taxonomy" id="454156"/>
    <lineage>
        <taxon>Bacteria</taxon>
        <taxon>Bacillati</taxon>
        <taxon>Actinomycetota</taxon>
        <taxon>Actinomycetes</taxon>
        <taxon>Streptosporangiales</taxon>
        <taxon>Thermomonosporaceae</taxon>
        <taxon>Actinomadura</taxon>
    </lineage>
</organism>
<proteinExistence type="predicted"/>
<reference evidence="7 8" key="1">
    <citation type="submission" date="2023-11" db="EMBL/GenBank/DDBJ databases">
        <title>Actinomadura monticuli sp. nov., isolated from volcanic ash.</title>
        <authorList>
            <person name="Lee S.D."/>
            <person name="Yang H."/>
            <person name="Kim I.S."/>
        </authorList>
    </citation>
    <scope>NUCLEOTIDE SEQUENCE [LARGE SCALE GENOMIC DNA]</scope>
    <source>
        <strain evidence="7 8">DSM 45346</strain>
    </source>
</reference>
<evidence type="ECO:0000256" key="1">
    <source>
        <dbReference type="ARBA" id="ARBA00022679"/>
    </source>
</evidence>
<dbReference type="InterPro" id="IPR050482">
    <property type="entry name" value="Sensor_HK_TwoCompSys"/>
</dbReference>
<dbReference type="InterPro" id="IPR036890">
    <property type="entry name" value="HATPase_C_sf"/>
</dbReference>
<evidence type="ECO:0000256" key="4">
    <source>
        <dbReference type="SAM" id="Phobius"/>
    </source>
</evidence>
<sequence length="400" mass="43603">MSQETVERPEAPRARPPALERAAEGRLVAGVCRGLAAHLGVDVLFVRAAFVLLTVASGLGVAAYAAFWILVPAPEKDAAAERPAGRRRGRDWGQLLAYTAVTLGLAVLPWGAAGVVQWALWPFVVGGVGAAILWQQADRDQRQRWTLPLRQRWLRSLLGLLLVVGGIGGVVVQNVEAAQARSVIIAMLIILTGVAVIVTPWVVRLWQDLDAERHERIRSQERAELAAHIHDSVLHTLTLIQRNAHDTREVQRLARSQERTLRTWLYQPRDDADRMFAAAIKEVAGEVEDDHGVPIEIVCVGDTALDERLGAALQAAREAMVNAAKYAEAPSVSVYAEVADDEIAIFVRDRGKGFDLDQVPADRMGVRGSIIGRMERNGGTATVRTAPGEGTEVRLEIKKA</sequence>
<keyword evidence="1" id="KW-0808">Transferase</keyword>
<accession>A0ABV4QZW4</accession>
<evidence type="ECO:0000259" key="6">
    <source>
        <dbReference type="Pfam" id="PF04024"/>
    </source>
</evidence>
<dbReference type="InterPro" id="IPR003594">
    <property type="entry name" value="HATPase_dom"/>
</dbReference>
<dbReference type="InterPro" id="IPR007168">
    <property type="entry name" value="Phageshock_PspC_N"/>
</dbReference>
<gene>
    <name evidence="7" type="ORF">SM436_21010</name>
</gene>